<feature type="domain" description="Carboxylesterase type B" evidence="2">
    <location>
        <begin position="5"/>
        <end position="90"/>
    </location>
</feature>
<organism evidence="3 4">
    <name type="scientific">Parnassius mnemosyne</name>
    <name type="common">clouded apollo</name>
    <dbReference type="NCBI Taxonomy" id="213953"/>
    <lineage>
        <taxon>Eukaryota</taxon>
        <taxon>Metazoa</taxon>
        <taxon>Ecdysozoa</taxon>
        <taxon>Arthropoda</taxon>
        <taxon>Hexapoda</taxon>
        <taxon>Insecta</taxon>
        <taxon>Pterygota</taxon>
        <taxon>Neoptera</taxon>
        <taxon>Endopterygota</taxon>
        <taxon>Lepidoptera</taxon>
        <taxon>Glossata</taxon>
        <taxon>Ditrysia</taxon>
        <taxon>Papilionoidea</taxon>
        <taxon>Papilionidae</taxon>
        <taxon>Parnassiinae</taxon>
        <taxon>Parnassini</taxon>
        <taxon>Parnassius</taxon>
        <taxon>Driopa</taxon>
    </lineage>
</organism>
<evidence type="ECO:0000256" key="1">
    <source>
        <dbReference type="ARBA" id="ARBA00023180"/>
    </source>
</evidence>
<evidence type="ECO:0000259" key="2">
    <source>
        <dbReference type="Pfam" id="PF00135"/>
    </source>
</evidence>
<reference evidence="3 4" key="1">
    <citation type="submission" date="2023-11" db="EMBL/GenBank/DDBJ databases">
        <authorList>
            <person name="Hedman E."/>
            <person name="Englund M."/>
            <person name="Stromberg M."/>
            <person name="Nyberg Akerstrom W."/>
            <person name="Nylinder S."/>
            <person name="Jareborg N."/>
            <person name="Kallberg Y."/>
            <person name="Kronander E."/>
        </authorList>
    </citation>
    <scope>NUCLEOTIDE SEQUENCE [LARGE SCALE GENOMIC DNA]</scope>
</reference>
<evidence type="ECO:0000313" key="4">
    <source>
        <dbReference type="Proteomes" id="UP001314205"/>
    </source>
</evidence>
<dbReference type="InterPro" id="IPR029058">
    <property type="entry name" value="AB_hydrolase_fold"/>
</dbReference>
<comment type="caution">
    <text evidence="3">The sequence shown here is derived from an EMBL/GenBank/DDBJ whole genome shotgun (WGS) entry which is preliminary data.</text>
</comment>
<dbReference type="SUPFAM" id="SSF53474">
    <property type="entry name" value="alpha/beta-Hydrolases"/>
    <property type="match status" value="1"/>
</dbReference>
<keyword evidence="1" id="KW-0325">Glycoprotein</keyword>
<accession>A0AAV1KPI0</accession>
<dbReference type="Pfam" id="PF00135">
    <property type="entry name" value="COesterase"/>
    <property type="match status" value="1"/>
</dbReference>
<protein>
    <recommendedName>
        <fullName evidence="2">Carboxylesterase type B domain-containing protein</fullName>
    </recommendedName>
</protein>
<dbReference type="Proteomes" id="UP001314205">
    <property type="component" value="Unassembled WGS sequence"/>
</dbReference>
<dbReference type="Gene3D" id="3.40.50.1820">
    <property type="entry name" value="alpha/beta hydrolase"/>
    <property type="match status" value="1"/>
</dbReference>
<proteinExistence type="predicted"/>
<sequence length="102" mass="12318">MQHSVIFLMQKFLYKNEDLSKHTLKEKLFIKKLMKLLVNFVKYGNPTPKNTDNVLGSLKWELFNETLKVLNFGRTIKMITLPEEKRMRFWDKLKCDFFDNDL</sequence>
<dbReference type="AlphaFoldDB" id="A0AAV1KPI0"/>
<dbReference type="EMBL" id="CAVLGL010000068">
    <property type="protein sequence ID" value="CAK1584380.1"/>
    <property type="molecule type" value="Genomic_DNA"/>
</dbReference>
<name>A0AAV1KPI0_9NEOP</name>
<gene>
    <name evidence="3" type="ORF">PARMNEM_LOCUS5641</name>
</gene>
<dbReference type="InterPro" id="IPR002018">
    <property type="entry name" value="CarbesteraseB"/>
</dbReference>
<evidence type="ECO:0000313" key="3">
    <source>
        <dbReference type="EMBL" id="CAK1584380.1"/>
    </source>
</evidence>
<keyword evidence="4" id="KW-1185">Reference proteome</keyword>